<gene>
    <name evidence="2" type="ORF">AB6A40_009071</name>
</gene>
<protein>
    <recommendedName>
        <fullName evidence="1">Reverse transcriptase domain-containing protein</fullName>
    </recommendedName>
</protein>
<dbReference type="EMBL" id="JBGFUD010009089">
    <property type="protein sequence ID" value="MFH4982362.1"/>
    <property type="molecule type" value="Genomic_DNA"/>
</dbReference>
<dbReference type="Pfam" id="PF00078">
    <property type="entry name" value="RVT_1"/>
    <property type="match status" value="1"/>
</dbReference>
<dbReference type="AlphaFoldDB" id="A0ABD6ETA4"/>
<evidence type="ECO:0000259" key="1">
    <source>
        <dbReference type="Pfam" id="PF00078"/>
    </source>
</evidence>
<proteinExistence type="predicted"/>
<accession>A0ABD6ETA4</accession>
<evidence type="ECO:0000313" key="3">
    <source>
        <dbReference type="Proteomes" id="UP001608902"/>
    </source>
</evidence>
<keyword evidence="3" id="KW-1185">Reference proteome</keyword>
<dbReference type="Proteomes" id="UP001608902">
    <property type="component" value="Unassembled WGS sequence"/>
</dbReference>
<evidence type="ECO:0000313" key="2">
    <source>
        <dbReference type="EMBL" id="MFH4982362.1"/>
    </source>
</evidence>
<comment type="caution">
    <text evidence="2">The sequence shown here is derived from an EMBL/GenBank/DDBJ whole genome shotgun (WGS) entry which is preliminary data.</text>
</comment>
<name>A0ABD6ETA4_9BILA</name>
<reference evidence="2 3" key="1">
    <citation type="submission" date="2024-08" db="EMBL/GenBank/DDBJ databases">
        <title>Gnathostoma spinigerum genome.</title>
        <authorList>
            <person name="Gonzalez-Bertolin B."/>
            <person name="Monzon S."/>
            <person name="Zaballos A."/>
            <person name="Jimenez P."/>
            <person name="Dekumyoy P."/>
            <person name="Varona S."/>
            <person name="Cuesta I."/>
            <person name="Sumanam S."/>
            <person name="Adisakwattana P."/>
            <person name="Gasser R.B."/>
            <person name="Hernandez-Gonzalez A."/>
            <person name="Young N.D."/>
            <person name="Perteguer M.J."/>
        </authorList>
    </citation>
    <scope>NUCLEOTIDE SEQUENCE [LARGE SCALE GENOMIC DNA]</scope>
    <source>
        <strain evidence="2">AL3</strain>
        <tissue evidence="2">Liver</tissue>
    </source>
</reference>
<organism evidence="2 3">
    <name type="scientific">Gnathostoma spinigerum</name>
    <dbReference type="NCBI Taxonomy" id="75299"/>
    <lineage>
        <taxon>Eukaryota</taxon>
        <taxon>Metazoa</taxon>
        <taxon>Ecdysozoa</taxon>
        <taxon>Nematoda</taxon>
        <taxon>Chromadorea</taxon>
        <taxon>Rhabditida</taxon>
        <taxon>Spirurina</taxon>
        <taxon>Gnathostomatomorpha</taxon>
        <taxon>Gnathostomatoidea</taxon>
        <taxon>Gnathostomatidae</taxon>
        <taxon>Gnathostoma</taxon>
    </lineage>
</organism>
<feature type="domain" description="Reverse transcriptase" evidence="1">
    <location>
        <begin position="24"/>
        <end position="106"/>
    </location>
</feature>
<sequence>MDHIFVLNQMIERAREYRLPLFPLIVDYEKVFDNVEINAVLNALKSQGVEDSYIKILVEANSGCTTEINVFGSPIRIPIAKGMRQGDTISPKLFAACLESVFRKISWTGGVNIDG</sequence>
<dbReference type="InterPro" id="IPR000477">
    <property type="entry name" value="RT_dom"/>
</dbReference>